<comment type="caution">
    <text evidence="2">The sequence shown here is derived from an EMBL/GenBank/DDBJ whole genome shotgun (WGS) entry which is preliminary data.</text>
</comment>
<sequence>MSGSSTDSLGDLIRKAGNASKGSDVRRTALEQLIQTSSSPSISSVSLIPQHLPSLVPDFPDLWPAGLDAAYDVSEHEDKNVRMQGYRLVVDLARIGVGAEEVGTMTDVLLQSMYTSHQDNSLEEINTLEQCIRSLIHLNPGAAIGLITSLLSKETNVPTKLIWDLIEGPANGDVEAWLGRAAGGEGEADEKRAVKENLFRVSRSRA</sequence>
<protein>
    <submittedName>
        <fullName evidence="2">Uncharacterized protein</fullName>
    </submittedName>
</protein>
<dbReference type="Proteomes" id="UP000812966">
    <property type="component" value="Unassembled WGS sequence"/>
</dbReference>
<gene>
    <name evidence="2" type="ORF">FFLO_06850</name>
</gene>
<dbReference type="EMBL" id="JABELV010000273">
    <property type="protein sequence ID" value="KAG7527519.1"/>
    <property type="molecule type" value="Genomic_DNA"/>
</dbReference>
<evidence type="ECO:0000313" key="3">
    <source>
        <dbReference type="Proteomes" id="UP000812966"/>
    </source>
</evidence>
<name>A0A8K0JEK9_9TREE</name>
<accession>A0A8K0JEK9</accession>
<evidence type="ECO:0000256" key="1">
    <source>
        <dbReference type="SAM" id="MobiDB-lite"/>
    </source>
</evidence>
<evidence type="ECO:0000313" key="2">
    <source>
        <dbReference type="EMBL" id="KAG7527519.1"/>
    </source>
</evidence>
<keyword evidence="3" id="KW-1185">Reference proteome</keyword>
<feature type="region of interest" description="Disordered" evidence="1">
    <location>
        <begin position="1"/>
        <end position="24"/>
    </location>
</feature>
<proteinExistence type="predicted"/>
<dbReference type="AlphaFoldDB" id="A0A8K0JEK9"/>
<reference evidence="2" key="1">
    <citation type="submission" date="2020-04" db="EMBL/GenBank/DDBJ databases">
        <title>Analysis of mating type loci in Filobasidium floriforme.</title>
        <authorList>
            <person name="Nowrousian M."/>
        </authorList>
    </citation>
    <scope>NUCLEOTIDE SEQUENCE</scope>
    <source>
        <strain evidence="2">CBS 6242</strain>
    </source>
</reference>
<organism evidence="2 3">
    <name type="scientific">Filobasidium floriforme</name>
    <dbReference type="NCBI Taxonomy" id="5210"/>
    <lineage>
        <taxon>Eukaryota</taxon>
        <taxon>Fungi</taxon>
        <taxon>Dikarya</taxon>
        <taxon>Basidiomycota</taxon>
        <taxon>Agaricomycotina</taxon>
        <taxon>Tremellomycetes</taxon>
        <taxon>Filobasidiales</taxon>
        <taxon>Filobasidiaceae</taxon>
        <taxon>Filobasidium</taxon>
    </lineage>
</organism>